<accession>A0A8C2EZA3</accession>
<dbReference type="PANTHER" id="PTHR47907">
    <property type="entry name" value="PROTEIN KINASE DOMAIN-CONTAINING PROTEIN"/>
    <property type="match status" value="1"/>
</dbReference>
<feature type="compositionally biased region" description="Low complexity" evidence="1">
    <location>
        <begin position="333"/>
        <end position="358"/>
    </location>
</feature>
<feature type="region of interest" description="Disordered" evidence="1">
    <location>
        <begin position="1006"/>
        <end position="1054"/>
    </location>
</feature>
<feature type="compositionally biased region" description="Polar residues" evidence="1">
    <location>
        <begin position="879"/>
        <end position="914"/>
    </location>
</feature>
<dbReference type="Pfam" id="PF00069">
    <property type="entry name" value="Pkinase"/>
    <property type="match status" value="1"/>
</dbReference>
<feature type="region of interest" description="Disordered" evidence="1">
    <location>
        <begin position="383"/>
        <end position="430"/>
    </location>
</feature>
<feature type="region of interest" description="Disordered" evidence="1">
    <location>
        <begin position="779"/>
        <end position="915"/>
    </location>
</feature>
<dbReference type="Ensembl" id="ENSCCRT00020052468.1">
    <property type="protein sequence ID" value="ENSCCRP00020048143.1"/>
    <property type="gene ID" value="ENSCCRG00020021367.1"/>
</dbReference>
<protein>
    <submittedName>
        <fullName evidence="3">AP2 associated kinase 1a</fullName>
    </submittedName>
</protein>
<feature type="region of interest" description="Disordered" evidence="1">
    <location>
        <begin position="568"/>
        <end position="604"/>
    </location>
</feature>
<dbReference type="PANTHER" id="PTHR47907:SF5">
    <property type="entry name" value="AP2 ASSOCIATED KINASE 1"/>
    <property type="match status" value="1"/>
</dbReference>
<feature type="region of interest" description="Disordered" evidence="1">
    <location>
        <begin position="470"/>
        <end position="533"/>
    </location>
</feature>
<dbReference type="CDD" id="cd14037">
    <property type="entry name" value="STKc_NAK_like"/>
    <property type="match status" value="1"/>
</dbReference>
<evidence type="ECO:0000313" key="3">
    <source>
        <dbReference type="Ensembl" id="ENSCCRP00020048143.1"/>
    </source>
</evidence>
<feature type="compositionally biased region" description="Polar residues" evidence="1">
    <location>
        <begin position="779"/>
        <end position="792"/>
    </location>
</feature>
<dbReference type="InterPro" id="IPR051744">
    <property type="entry name" value="AP2_assoc_SerThr_kinase"/>
</dbReference>
<feature type="compositionally biased region" description="Polar residues" evidence="1">
    <location>
        <begin position="847"/>
        <end position="859"/>
    </location>
</feature>
<dbReference type="PROSITE" id="PS50011">
    <property type="entry name" value="PROTEIN_KINASE_DOM"/>
    <property type="match status" value="1"/>
</dbReference>
<feature type="region of interest" description="Disordered" evidence="1">
    <location>
        <begin position="267"/>
        <end position="304"/>
    </location>
</feature>
<name>A0A8C2EZA3_CYPCA</name>
<organism evidence="3 4">
    <name type="scientific">Cyprinus carpio</name>
    <name type="common">Common carp</name>
    <dbReference type="NCBI Taxonomy" id="7962"/>
    <lineage>
        <taxon>Eukaryota</taxon>
        <taxon>Metazoa</taxon>
        <taxon>Chordata</taxon>
        <taxon>Craniata</taxon>
        <taxon>Vertebrata</taxon>
        <taxon>Euteleostomi</taxon>
        <taxon>Actinopterygii</taxon>
        <taxon>Neopterygii</taxon>
        <taxon>Teleostei</taxon>
        <taxon>Ostariophysi</taxon>
        <taxon>Cypriniformes</taxon>
        <taxon>Cyprinidae</taxon>
        <taxon>Cyprininae</taxon>
        <taxon>Cyprinus</taxon>
    </lineage>
</organism>
<feature type="compositionally biased region" description="Low complexity" evidence="1">
    <location>
        <begin position="439"/>
        <end position="451"/>
    </location>
</feature>
<dbReference type="Proteomes" id="UP000694701">
    <property type="component" value="Unplaced"/>
</dbReference>
<evidence type="ECO:0000313" key="4">
    <source>
        <dbReference type="Proteomes" id="UP000694701"/>
    </source>
</evidence>
<evidence type="ECO:0000259" key="2">
    <source>
        <dbReference type="PROSITE" id="PS50011"/>
    </source>
</evidence>
<dbReference type="InterPro" id="IPR000719">
    <property type="entry name" value="Prot_kinase_dom"/>
</dbReference>
<dbReference type="AlphaFoldDB" id="A0A8C2EZA3"/>
<feature type="region of interest" description="Disordered" evidence="1">
    <location>
        <begin position="317"/>
        <end position="367"/>
    </location>
</feature>
<feature type="compositionally biased region" description="Polar residues" evidence="1">
    <location>
        <begin position="573"/>
        <end position="591"/>
    </location>
</feature>
<feature type="domain" description="Protein kinase" evidence="2">
    <location>
        <begin position="1"/>
        <end position="237"/>
    </location>
</feature>
<proteinExistence type="predicted"/>
<evidence type="ECO:0000256" key="1">
    <source>
        <dbReference type="SAM" id="MobiDB-lite"/>
    </source>
</evidence>
<feature type="region of interest" description="Disordered" evidence="1">
    <location>
        <begin position="439"/>
        <end position="458"/>
    </location>
</feature>
<dbReference type="GO" id="GO:0005524">
    <property type="term" value="F:ATP binding"/>
    <property type="evidence" value="ECO:0007669"/>
    <property type="project" value="InterPro"/>
</dbReference>
<sequence length="1054" mass="112582">MYVNSEHDLQVCKREIQIMRDLVGNKNIVGFLDSSITAVGSGDVWEVLILMDFCRGGQVVNLMNQRLQTGFSETEVLQIFCDTCEAVARLHQCKTPIIHRDLKVENILLHDRGHYVLCDFGSAINRSQNPQTEGVAAVEEEIKKYTTLSYRAPEMVNLYGGKVITTKADIWALGCLLYKLCYFTLPFGESQVAICDGSFTIPDNSRYSHDMHCLIRYMLEPDPDIRPDIYQVSYFAFKLARKECPVQNIHNSLIPAKLPDPIRASEAVAKKSQNKARLTDPIPATETSIAPRQRPKAGQAQPIAGILPIQPALTPRKRANAPAAPGQPISVNSASQPVSQSQVPVAQQQATPTPMQATPSPPQTTPQHAQLFVQQQNTAFFTAPQQQQHSTQTSVLPAQTVASSSTHVSTQSKPKNRAPPPPIYHPQTNRLTTLSATTQTKTKATALAPPTECSHSNSIDVDITATVSAKAMAPPPPTSHTSTLPPPKTTAAPSADSEVDPEQTSVGGSRGVHKVGSLTPPSSPKTAPKGGHRRILSDVTHSTIFGVPVSKSTQLLQAAAAEASLNKSKSASTTPSGSPCSSQQSVYQSGEASGPSAGATASWNPFGDDNFSKLTAEELLNKDFAKLDAKTAERSCPENLISGLQSVSSNKGFLQGAEKLIEGLKSPEPSSSLILPDLPLNDPFSPADCSHAGMDSLIPGLNPLQTDPGSAALPESLVGQDSLLDGPLLSHPSTGGLLLASSPSSLPTPSMDQFTTTALSSGQFHQASDPALQALSGFQSSETGDQSSNNQFDPIPVLISKSSSQEARSKSDGYGLHLEGGDLENPAEEGCLHSSDEDDGEKEGGRSQVSGEETPSLDCSGSRPLLQDSDDDDVQSPVSFRNLQISSQSEGAVENQSPLVSQNHSPQLVSQAQHSGADASVDVFSKAPFQIEQDLDADGDVFSNAPFLRLPAPDIFLQAPFGRKKEASGKVYTNPAAQPRFLQPHPGSSLDQSILGQVSPLPFRPQALSKYSRHYEGPVNTDPEHSPSRVMSDGTSADPFVSAPFHLKGRHDKR</sequence>
<reference evidence="3" key="1">
    <citation type="submission" date="2025-08" db="UniProtKB">
        <authorList>
            <consortium name="Ensembl"/>
        </authorList>
    </citation>
    <scope>IDENTIFICATION</scope>
</reference>
<dbReference type="SMART" id="SM00220">
    <property type="entry name" value="S_TKc"/>
    <property type="match status" value="1"/>
</dbReference>
<dbReference type="PROSITE" id="PS00108">
    <property type="entry name" value="PROTEIN_KINASE_ST"/>
    <property type="match status" value="1"/>
</dbReference>
<dbReference type="SUPFAM" id="SSF56112">
    <property type="entry name" value="Protein kinase-like (PK-like)"/>
    <property type="match status" value="1"/>
</dbReference>
<dbReference type="GO" id="GO:0004672">
    <property type="term" value="F:protein kinase activity"/>
    <property type="evidence" value="ECO:0007669"/>
    <property type="project" value="InterPro"/>
</dbReference>
<dbReference type="Gene3D" id="1.10.510.10">
    <property type="entry name" value="Transferase(Phosphotransferase) domain 1"/>
    <property type="match status" value="1"/>
</dbReference>
<feature type="compositionally biased region" description="Pro residues" evidence="1">
    <location>
        <begin position="473"/>
        <end position="488"/>
    </location>
</feature>
<dbReference type="InterPro" id="IPR011009">
    <property type="entry name" value="Kinase-like_dom_sf"/>
</dbReference>
<feature type="compositionally biased region" description="Polar residues" evidence="1">
    <location>
        <begin position="383"/>
        <end position="413"/>
    </location>
</feature>
<dbReference type="InterPro" id="IPR008271">
    <property type="entry name" value="Ser/Thr_kinase_AS"/>
</dbReference>